<sequence>MAKDTRGNITCLRRDVDAASRFSGRPSGPSPQASPNSRPPTIALLNARSRDSKAYLENSYLQRLHTYLPAEPFYEELKLPPPDNASPA</sequence>
<name>A0ABQ7QUN0_PLUXY</name>
<organism evidence="2 3">
    <name type="scientific">Plutella xylostella</name>
    <name type="common">Diamondback moth</name>
    <name type="synonym">Plutella maculipennis</name>
    <dbReference type="NCBI Taxonomy" id="51655"/>
    <lineage>
        <taxon>Eukaryota</taxon>
        <taxon>Metazoa</taxon>
        <taxon>Ecdysozoa</taxon>
        <taxon>Arthropoda</taxon>
        <taxon>Hexapoda</taxon>
        <taxon>Insecta</taxon>
        <taxon>Pterygota</taxon>
        <taxon>Neoptera</taxon>
        <taxon>Endopterygota</taxon>
        <taxon>Lepidoptera</taxon>
        <taxon>Glossata</taxon>
        <taxon>Ditrysia</taxon>
        <taxon>Yponomeutoidea</taxon>
        <taxon>Plutellidae</taxon>
        <taxon>Plutella</taxon>
    </lineage>
</organism>
<evidence type="ECO:0000313" key="2">
    <source>
        <dbReference type="EMBL" id="KAG7308762.1"/>
    </source>
</evidence>
<proteinExistence type="predicted"/>
<reference evidence="2 3" key="1">
    <citation type="submission" date="2021-06" db="EMBL/GenBank/DDBJ databases">
        <title>A haploid diamondback moth (Plutella xylostella L.) genome assembly resolves 31 chromosomes and identifies a diamide resistance mutation.</title>
        <authorList>
            <person name="Ward C.M."/>
            <person name="Perry K.D."/>
            <person name="Baker G."/>
            <person name="Powis K."/>
            <person name="Heckel D.G."/>
            <person name="Baxter S.W."/>
        </authorList>
    </citation>
    <scope>NUCLEOTIDE SEQUENCE [LARGE SCALE GENOMIC DNA]</scope>
    <source>
        <strain evidence="2 3">LV</strain>
        <tissue evidence="2">Single pupa</tissue>
    </source>
</reference>
<feature type="compositionally biased region" description="Basic and acidic residues" evidence="1">
    <location>
        <begin position="1"/>
        <end position="18"/>
    </location>
</feature>
<keyword evidence="3" id="KW-1185">Reference proteome</keyword>
<protein>
    <submittedName>
        <fullName evidence="2">Uncharacterized protein</fullName>
    </submittedName>
</protein>
<comment type="caution">
    <text evidence="2">The sequence shown here is derived from an EMBL/GenBank/DDBJ whole genome shotgun (WGS) entry which is preliminary data.</text>
</comment>
<evidence type="ECO:0000256" key="1">
    <source>
        <dbReference type="SAM" id="MobiDB-lite"/>
    </source>
</evidence>
<gene>
    <name evidence="2" type="ORF">JYU34_005993</name>
</gene>
<accession>A0ABQ7QUN0</accession>
<feature type="compositionally biased region" description="Low complexity" evidence="1">
    <location>
        <begin position="20"/>
        <end position="31"/>
    </location>
</feature>
<dbReference type="Proteomes" id="UP000823941">
    <property type="component" value="Chromosome 8"/>
</dbReference>
<feature type="region of interest" description="Disordered" evidence="1">
    <location>
        <begin position="1"/>
        <end position="42"/>
    </location>
</feature>
<evidence type="ECO:0000313" key="3">
    <source>
        <dbReference type="Proteomes" id="UP000823941"/>
    </source>
</evidence>
<dbReference type="EMBL" id="JAHIBW010000008">
    <property type="protein sequence ID" value="KAG7308762.1"/>
    <property type="molecule type" value="Genomic_DNA"/>
</dbReference>